<feature type="region of interest" description="Disordered" evidence="1">
    <location>
        <begin position="1"/>
        <end position="26"/>
    </location>
</feature>
<dbReference type="AlphaFoldDB" id="A0A2S2R7T0"/>
<evidence type="ECO:0000256" key="1">
    <source>
        <dbReference type="SAM" id="MobiDB-lite"/>
    </source>
</evidence>
<gene>
    <name evidence="2" type="ORF">g.115796</name>
</gene>
<reference evidence="2" key="1">
    <citation type="submission" date="2018-04" db="EMBL/GenBank/DDBJ databases">
        <title>Transcriptome assembly of Sipha flava.</title>
        <authorList>
            <person name="Scully E.D."/>
            <person name="Geib S.M."/>
            <person name="Palmer N.A."/>
            <person name="Koch K."/>
            <person name="Bradshaw J."/>
            <person name="Heng-Moss T."/>
            <person name="Sarath G."/>
        </authorList>
    </citation>
    <scope>NUCLEOTIDE SEQUENCE</scope>
</reference>
<feature type="region of interest" description="Disordered" evidence="1">
    <location>
        <begin position="62"/>
        <end position="148"/>
    </location>
</feature>
<feature type="compositionally biased region" description="Low complexity" evidence="1">
    <location>
        <begin position="84"/>
        <end position="97"/>
    </location>
</feature>
<sequence length="263" mass="27817">MRMGRLCNGHHPGDAHSRPATGQTGQIVLRGGDVQTTLKKGCQTTGHPTTCGTDDCKGTTTGHQALPPPKGNQVSASSTPPTPVKKAATAVNTTATKRGQHTARGRSSTSRGPSSRKLASGLRGTPGDRKMTTTAVDPPEQARPTAKQQKYERFLGIKERTKTQKAETSQQFRLAKHPCPVPSATTSVIPPAPTQEEPMEVDTYIPGTSATPEAVLIRTAAGSSGSDIDVYLDAPVLSLPEEPEKEEDPLFFKETPPSSPGHQ</sequence>
<evidence type="ECO:0000313" key="2">
    <source>
        <dbReference type="EMBL" id="MBY85412.1"/>
    </source>
</evidence>
<accession>A0A2S2R7T0</accession>
<feature type="region of interest" description="Disordered" evidence="1">
    <location>
        <begin position="160"/>
        <end position="198"/>
    </location>
</feature>
<feature type="compositionally biased region" description="Low complexity" evidence="1">
    <location>
        <begin position="105"/>
        <end position="116"/>
    </location>
</feature>
<proteinExistence type="predicted"/>
<feature type="region of interest" description="Disordered" evidence="1">
    <location>
        <begin position="237"/>
        <end position="263"/>
    </location>
</feature>
<name>A0A2S2R7T0_9HEMI</name>
<dbReference type="EMBL" id="GGMS01016209">
    <property type="protein sequence ID" value="MBY85412.1"/>
    <property type="molecule type" value="Transcribed_RNA"/>
</dbReference>
<organism evidence="2">
    <name type="scientific">Sipha flava</name>
    <name type="common">yellow sugarcane aphid</name>
    <dbReference type="NCBI Taxonomy" id="143950"/>
    <lineage>
        <taxon>Eukaryota</taxon>
        <taxon>Metazoa</taxon>
        <taxon>Ecdysozoa</taxon>
        <taxon>Arthropoda</taxon>
        <taxon>Hexapoda</taxon>
        <taxon>Insecta</taxon>
        <taxon>Pterygota</taxon>
        <taxon>Neoptera</taxon>
        <taxon>Paraneoptera</taxon>
        <taxon>Hemiptera</taxon>
        <taxon>Sternorrhyncha</taxon>
        <taxon>Aphidomorpha</taxon>
        <taxon>Aphidoidea</taxon>
        <taxon>Aphididae</taxon>
        <taxon>Sipha</taxon>
    </lineage>
</organism>
<protein>
    <submittedName>
        <fullName evidence="2">Uncharacterized protein</fullName>
    </submittedName>
</protein>